<dbReference type="Proteomes" id="UP000799324">
    <property type="component" value="Unassembled WGS sequence"/>
</dbReference>
<evidence type="ECO:0000313" key="4">
    <source>
        <dbReference type="EMBL" id="KAF2662244.1"/>
    </source>
</evidence>
<evidence type="ECO:0000259" key="3">
    <source>
        <dbReference type="Pfam" id="PF25053"/>
    </source>
</evidence>
<dbReference type="Pfam" id="PF25053">
    <property type="entry name" value="DUF7791"/>
    <property type="match status" value="1"/>
</dbReference>
<gene>
    <name evidence="4" type="ORF">K491DRAFT_710188</name>
</gene>
<dbReference type="EMBL" id="MU004290">
    <property type="protein sequence ID" value="KAF2662244.1"/>
    <property type="molecule type" value="Genomic_DNA"/>
</dbReference>
<feature type="domain" description="Nephrocystin 3-like N-terminal" evidence="2">
    <location>
        <begin position="297"/>
        <end position="474"/>
    </location>
</feature>
<dbReference type="InterPro" id="IPR056884">
    <property type="entry name" value="NPHP3-like_N"/>
</dbReference>
<dbReference type="Gene3D" id="3.40.50.300">
    <property type="entry name" value="P-loop containing nucleotide triphosphate hydrolases"/>
    <property type="match status" value="1"/>
</dbReference>
<protein>
    <submittedName>
        <fullName evidence="4">Uncharacterized protein</fullName>
    </submittedName>
</protein>
<keyword evidence="1" id="KW-0677">Repeat</keyword>
<reference evidence="4" key="1">
    <citation type="journal article" date="2020" name="Stud. Mycol.">
        <title>101 Dothideomycetes genomes: a test case for predicting lifestyles and emergence of pathogens.</title>
        <authorList>
            <person name="Haridas S."/>
            <person name="Albert R."/>
            <person name="Binder M."/>
            <person name="Bloem J."/>
            <person name="Labutti K."/>
            <person name="Salamov A."/>
            <person name="Andreopoulos B."/>
            <person name="Baker S."/>
            <person name="Barry K."/>
            <person name="Bills G."/>
            <person name="Bluhm B."/>
            <person name="Cannon C."/>
            <person name="Castanera R."/>
            <person name="Culley D."/>
            <person name="Daum C."/>
            <person name="Ezra D."/>
            <person name="Gonzalez J."/>
            <person name="Henrissat B."/>
            <person name="Kuo A."/>
            <person name="Liang C."/>
            <person name="Lipzen A."/>
            <person name="Lutzoni F."/>
            <person name="Magnuson J."/>
            <person name="Mondo S."/>
            <person name="Nolan M."/>
            <person name="Ohm R."/>
            <person name="Pangilinan J."/>
            <person name="Park H.-J."/>
            <person name="Ramirez L."/>
            <person name="Alfaro M."/>
            <person name="Sun H."/>
            <person name="Tritt A."/>
            <person name="Yoshinaga Y."/>
            <person name="Zwiers L.-H."/>
            <person name="Turgeon B."/>
            <person name="Goodwin S."/>
            <person name="Spatafora J."/>
            <person name="Crous P."/>
            <person name="Grigoriev I."/>
        </authorList>
    </citation>
    <scope>NUCLEOTIDE SEQUENCE</scope>
    <source>
        <strain evidence="4">CBS 122681</strain>
    </source>
</reference>
<dbReference type="PANTHER" id="PTHR10039">
    <property type="entry name" value="AMELOGENIN"/>
    <property type="match status" value="1"/>
</dbReference>
<dbReference type="InterPro" id="IPR027417">
    <property type="entry name" value="P-loop_NTPase"/>
</dbReference>
<name>A0A6A6TUE6_9PLEO</name>
<evidence type="ECO:0000313" key="5">
    <source>
        <dbReference type="Proteomes" id="UP000799324"/>
    </source>
</evidence>
<dbReference type="Pfam" id="PF24883">
    <property type="entry name" value="NPHP3_N"/>
    <property type="match status" value="1"/>
</dbReference>
<keyword evidence="5" id="KW-1185">Reference proteome</keyword>
<proteinExistence type="predicted"/>
<sequence>MQLLGQLRVAKPVLRPATLTSLNLYNVQAIINKQDNMVMEALAAVSLAGNVVQFVEFSCKLFEQATTIYHTGTARGAQDIETLTQQLQALCADLAHGNNSVQQPRPTRLPDQGSLQKLAKDCETVANELLFELHELRAKDPNSKWSSFRAALAVSWKEKRVDAMQKRLDSYRSQLVVHLQVLQSDKQSGMFRLLEDLRRQNQRLGAELADQITDAKETFQLAITTLKDDLIERSSSGTPVPKSTQFSLDEEVSACTTTLLQIAAFCTNTDASLHVLDSLRLEQIDYRQAQIRDAHPQTCTWMFSDQFSRWIESPEPVFWISGKPGSGKSTLMKFLADNPQTLERLRQSSEQQIQVVASYYFWVNGTDMQRSQEGLLRALLFDLLRQCPAYIPKIIPEPWNVQQRTEASSTRLSYSWKRSELLRAFQRLTKLDTRATRFCVFIDGLDEYHGDHDELIEVIQDLGRSNIKLCVASRPWNVFEDAFGKSLEFKIYLQDFNKADIHLYVKETLTGRTDWQILEEKDHQAALEIVEEIVNKSKGVFLWVFLVVRSMIEGVRNRDRLSQLQMRLKAFPSDLEEYFRHIFESLDPTYRTQTAKAFQVALIAHRSLPPIIYWFLDEEEDSPRHDISAPVKEIPLDELDKRQNEMRIRLNGRCKGLLECSNITWGEEDVVDFLHRTVKDFLMTPEMQRTFASLLNEDFDPYSSICTASLVLLKSTPTILLRPVLVLLLFEVFFNSALHYERSNRMLPMEYFYELDRTVSTLATNSETTKSVLWYRGTRQHSLLSSAVRYNLRLFVEARLRSCKDISASTIISLVKASSHLSAGDRLEMLQAILAFSPQRILTDDIQDCLAQVMAKGDDAYQLLRNLSELATFEIIGEGRFEGRFTSQRLDKKLEQLSSHQRDEIRGLIARKPMREAERAPSQLAALTPSPVYLNDTKGKLRVRQKLRFFALRRKRDVVRSESKTERRSRVWCW</sequence>
<evidence type="ECO:0000256" key="1">
    <source>
        <dbReference type="ARBA" id="ARBA00022737"/>
    </source>
</evidence>
<dbReference type="OrthoDB" id="443402at2759"/>
<dbReference type="AlphaFoldDB" id="A0A6A6TUE6"/>
<feature type="domain" description="DUF7791" evidence="3">
    <location>
        <begin position="585"/>
        <end position="717"/>
    </location>
</feature>
<dbReference type="SUPFAM" id="SSF52540">
    <property type="entry name" value="P-loop containing nucleoside triphosphate hydrolases"/>
    <property type="match status" value="1"/>
</dbReference>
<dbReference type="PANTHER" id="PTHR10039:SF5">
    <property type="entry name" value="NACHT DOMAIN-CONTAINING PROTEIN"/>
    <property type="match status" value="1"/>
</dbReference>
<accession>A0A6A6TUE6</accession>
<evidence type="ECO:0000259" key="2">
    <source>
        <dbReference type="Pfam" id="PF24883"/>
    </source>
</evidence>
<organism evidence="4 5">
    <name type="scientific">Lophiostoma macrostomum CBS 122681</name>
    <dbReference type="NCBI Taxonomy" id="1314788"/>
    <lineage>
        <taxon>Eukaryota</taxon>
        <taxon>Fungi</taxon>
        <taxon>Dikarya</taxon>
        <taxon>Ascomycota</taxon>
        <taxon>Pezizomycotina</taxon>
        <taxon>Dothideomycetes</taxon>
        <taxon>Pleosporomycetidae</taxon>
        <taxon>Pleosporales</taxon>
        <taxon>Lophiostomataceae</taxon>
        <taxon>Lophiostoma</taxon>
    </lineage>
</organism>
<dbReference type="InterPro" id="IPR056693">
    <property type="entry name" value="DUF7791"/>
</dbReference>